<evidence type="ECO:0000313" key="1">
    <source>
        <dbReference type="EMBL" id="QHU12846.1"/>
    </source>
</evidence>
<organism evidence="1">
    <name type="scientific">viral metagenome</name>
    <dbReference type="NCBI Taxonomy" id="1070528"/>
    <lineage>
        <taxon>unclassified sequences</taxon>
        <taxon>metagenomes</taxon>
        <taxon>organismal metagenomes</taxon>
    </lineage>
</organism>
<name>A0A6C0K6Z0_9ZZZZ</name>
<proteinExistence type="predicted"/>
<protein>
    <submittedName>
        <fullName evidence="1">Uncharacterized protein</fullName>
    </submittedName>
</protein>
<dbReference type="EMBL" id="MN740810">
    <property type="protein sequence ID" value="QHU12846.1"/>
    <property type="molecule type" value="Genomic_DNA"/>
</dbReference>
<dbReference type="AlphaFoldDB" id="A0A6C0K6Z0"/>
<sequence>MYPVDRIIPLIFSKEQYTDRFGEPNALVDMNPSMRIDKDGQITLLVRRVNYRKYADKRFSLGSYPSESKYIIARGEVRNLTRWDVTPLRVDYGVSTYPSYWKGPEDIRFTTDNRIIVTIPECNPTGNPAIFRACLDGSVLNYVEPCYPNAMEKNWMPYTDENYRLKVVYSVYPFSIKDIEKDTIETIGNNMRELKGYHGSTNGILFHGEYRLFLVHINRERTYHRWLLFHPLKKTVQISEEFTFFQHSYIEFPLSLCEYNGILYVSIGVNDENSYILVMNPPMFSGH</sequence>
<accession>A0A6C0K6Z0</accession>
<reference evidence="1" key="1">
    <citation type="journal article" date="2020" name="Nature">
        <title>Giant virus diversity and host interactions through global metagenomics.</title>
        <authorList>
            <person name="Schulz F."/>
            <person name="Roux S."/>
            <person name="Paez-Espino D."/>
            <person name="Jungbluth S."/>
            <person name="Walsh D.A."/>
            <person name="Denef V.J."/>
            <person name="McMahon K.D."/>
            <person name="Konstantinidis K.T."/>
            <person name="Eloe-Fadrosh E.A."/>
            <person name="Kyrpides N.C."/>
            <person name="Woyke T."/>
        </authorList>
    </citation>
    <scope>NUCLEOTIDE SEQUENCE</scope>
    <source>
        <strain evidence="1">GVMAG-S-1101172-89</strain>
    </source>
</reference>